<keyword evidence="1" id="KW-0812">Transmembrane</keyword>
<evidence type="ECO:0000256" key="1">
    <source>
        <dbReference type="SAM" id="Phobius"/>
    </source>
</evidence>
<evidence type="ECO:0000313" key="4">
    <source>
        <dbReference type="Proteomes" id="UP000069205"/>
    </source>
</evidence>
<dbReference type="EMBL" id="CP011801">
    <property type="protein sequence ID" value="ALA61009.1"/>
    <property type="molecule type" value="Genomic_DNA"/>
</dbReference>
<dbReference type="PANTHER" id="PTHR30373:SF8">
    <property type="entry name" value="BLL7265 PROTEIN"/>
    <property type="match status" value="1"/>
</dbReference>
<dbReference type="STRING" id="42253.NITMOv2_4638"/>
<feature type="domain" description="TPM" evidence="2">
    <location>
        <begin position="98"/>
        <end position="189"/>
    </location>
</feature>
<dbReference type="RefSeq" id="WP_053381776.1">
    <property type="nucleotide sequence ID" value="NZ_CP011801.1"/>
</dbReference>
<evidence type="ECO:0000313" key="3">
    <source>
        <dbReference type="EMBL" id="ALA61009.1"/>
    </source>
</evidence>
<protein>
    <recommendedName>
        <fullName evidence="2">TPM domain-containing protein</fullName>
    </recommendedName>
</protein>
<name>A0A0K2GJI0_NITMO</name>
<feature type="transmembrane region" description="Helical" evidence="1">
    <location>
        <begin position="45"/>
        <end position="64"/>
    </location>
</feature>
<dbReference type="KEGG" id="nmv:NITMOv2_4638"/>
<proteinExistence type="predicted"/>
<dbReference type="Gene3D" id="3.10.310.50">
    <property type="match status" value="1"/>
</dbReference>
<dbReference type="Proteomes" id="UP000069205">
    <property type="component" value="Chromosome"/>
</dbReference>
<dbReference type="InterPro" id="IPR007621">
    <property type="entry name" value="TPM_dom"/>
</dbReference>
<accession>A0A0K2GJI0</accession>
<evidence type="ECO:0000259" key="2">
    <source>
        <dbReference type="Pfam" id="PF04536"/>
    </source>
</evidence>
<dbReference type="Pfam" id="PF04536">
    <property type="entry name" value="TPM_phosphatase"/>
    <property type="match status" value="1"/>
</dbReference>
<feature type="transmembrane region" description="Helical" evidence="1">
    <location>
        <begin position="76"/>
        <end position="101"/>
    </location>
</feature>
<keyword evidence="4" id="KW-1185">Reference proteome</keyword>
<dbReference type="AlphaFoldDB" id="A0A0K2GJI0"/>
<keyword evidence="1" id="KW-1133">Transmembrane helix</keyword>
<reference evidence="3 4" key="1">
    <citation type="journal article" date="2015" name="Proc. Natl. Acad. Sci. U.S.A.">
        <title>Expanded metabolic versatility of ubiquitous nitrite-oxidizing bacteria from the genus Nitrospira.</title>
        <authorList>
            <person name="Koch H."/>
            <person name="Lucker S."/>
            <person name="Albertsen M."/>
            <person name="Kitzinger K."/>
            <person name="Herbold C."/>
            <person name="Spieck E."/>
            <person name="Nielsen P.H."/>
            <person name="Wagner M."/>
            <person name="Daims H."/>
        </authorList>
    </citation>
    <scope>NUCLEOTIDE SEQUENCE [LARGE SCALE GENOMIC DNA]</scope>
    <source>
        <strain evidence="3 4">NSP M-1</strain>
    </source>
</reference>
<dbReference type="PATRIC" id="fig|42253.5.peg.4573"/>
<sequence length="215" mass="24142">MLTFTDHERARIHEAVRRAEQRTTGEIVPMIVPSSARYREAGYRMGLILGWLTLALLLTIEMYWLPWGWHAGNAGWLLLGVIAAYGLGEWLGRFPVVIRLVTSRERMAYKVQLRAQQAFYQHGLQHTKGRTGILILVSLLEHRVQVLADKGINDCVPAGTWDEVVHGIIEGIKQGRPTDAICDAIARCGELLASRCPAESDDNPNELPDRLIQEP</sequence>
<organism evidence="3 4">
    <name type="scientific">Nitrospira moscoviensis</name>
    <dbReference type="NCBI Taxonomy" id="42253"/>
    <lineage>
        <taxon>Bacteria</taxon>
        <taxon>Pseudomonadati</taxon>
        <taxon>Nitrospirota</taxon>
        <taxon>Nitrospiria</taxon>
        <taxon>Nitrospirales</taxon>
        <taxon>Nitrospiraceae</taxon>
        <taxon>Nitrospira</taxon>
    </lineage>
</organism>
<keyword evidence="1" id="KW-0472">Membrane</keyword>
<dbReference type="PANTHER" id="PTHR30373">
    <property type="entry name" value="UPF0603 PROTEIN YGCG"/>
    <property type="match status" value="1"/>
</dbReference>
<gene>
    <name evidence="3" type="ORF">NITMOv2_4638</name>
</gene>